<reference evidence="3" key="1">
    <citation type="journal article" date="2014" name="Nat. Commun.">
        <title>Multiple recent horizontal transfers of a large genomic region in cheese making fungi.</title>
        <authorList>
            <person name="Cheeseman K."/>
            <person name="Ropars J."/>
            <person name="Renault P."/>
            <person name="Dupont J."/>
            <person name="Gouzy J."/>
            <person name="Branca A."/>
            <person name="Abraham A.L."/>
            <person name="Ceppi M."/>
            <person name="Conseiller E."/>
            <person name="Debuchy R."/>
            <person name="Malagnac F."/>
            <person name="Goarin A."/>
            <person name="Silar P."/>
            <person name="Lacoste S."/>
            <person name="Sallet E."/>
            <person name="Bensimon A."/>
            <person name="Giraud T."/>
            <person name="Brygoo Y."/>
        </authorList>
    </citation>
    <scope>NUCLEOTIDE SEQUENCE [LARGE SCALE GENOMIC DNA]</scope>
    <source>
        <strain evidence="3">FM164</strain>
    </source>
</reference>
<dbReference type="EMBL" id="HG792015">
    <property type="protein sequence ID" value="CDM26920.1"/>
    <property type="molecule type" value="Genomic_DNA"/>
</dbReference>
<keyword evidence="4" id="KW-1185">Reference proteome</keyword>
<feature type="transmembrane region" description="Helical" evidence="1">
    <location>
        <begin position="29"/>
        <end position="47"/>
    </location>
</feature>
<evidence type="ECO:0000256" key="1">
    <source>
        <dbReference type="SAM" id="Phobius"/>
    </source>
</evidence>
<dbReference type="Proteomes" id="UP000030686">
    <property type="component" value="Unassembled WGS sequence"/>
</dbReference>
<keyword evidence="1" id="KW-1133">Transmembrane helix</keyword>
<keyword evidence="1" id="KW-0472">Membrane</keyword>
<dbReference type="STRING" id="1365484.W6PSS2"/>
<organism evidence="3 4">
    <name type="scientific">Penicillium roqueforti (strain FM164)</name>
    <dbReference type="NCBI Taxonomy" id="1365484"/>
    <lineage>
        <taxon>Eukaryota</taxon>
        <taxon>Fungi</taxon>
        <taxon>Dikarya</taxon>
        <taxon>Ascomycota</taxon>
        <taxon>Pezizomycotina</taxon>
        <taxon>Eurotiomycetes</taxon>
        <taxon>Eurotiomycetidae</taxon>
        <taxon>Eurotiales</taxon>
        <taxon>Aspergillaceae</taxon>
        <taxon>Penicillium</taxon>
    </lineage>
</organism>
<feature type="signal peptide" evidence="2">
    <location>
        <begin position="1"/>
        <end position="19"/>
    </location>
</feature>
<feature type="chain" id="PRO_5004881046" evidence="2">
    <location>
        <begin position="20"/>
        <end position="77"/>
    </location>
</feature>
<name>W6PSS2_PENRF</name>
<dbReference type="AlphaFoldDB" id="W6PSS2"/>
<evidence type="ECO:0000256" key="2">
    <source>
        <dbReference type="SAM" id="SignalP"/>
    </source>
</evidence>
<dbReference type="OrthoDB" id="4685598at2759"/>
<gene>
    <name evidence="3" type="ORF">PROQFM164_S01g000729</name>
</gene>
<keyword evidence="2" id="KW-0732">Signal</keyword>
<evidence type="ECO:0000313" key="4">
    <source>
        <dbReference type="Proteomes" id="UP000030686"/>
    </source>
</evidence>
<protein>
    <submittedName>
        <fullName evidence="3">Genomic scaffold, ProqFM164S01</fullName>
    </submittedName>
</protein>
<evidence type="ECO:0000313" key="3">
    <source>
        <dbReference type="EMBL" id="CDM26920.1"/>
    </source>
</evidence>
<keyword evidence="1" id="KW-0812">Transmembrane</keyword>
<sequence>MSCLVLLVLALGSASHSRGILFLSPDREPLGLPYFAAAWGFLLSVMIRNTVVAVQRRHYLVWLLEAWILLSSVSMKL</sequence>
<proteinExistence type="predicted"/>
<accession>W6PSS2</accession>